<organism evidence="2 3">
    <name type="scientific">Pleuronectes platessa</name>
    <name type="common">European plaice</name>
    <dbReference type="NCBI Taxonomy" id="8262"/>
    <lineage>
        <taxon>Eukaryota</taxon>
        <taxon>Metazoa</taxon>
        <taxon>Chordata</taxon>
        <taxon>Craniata</taxon>
        <taxon>Vertebrata</taxon>
        <taxon>Euteleostomi</taxon>
        <taxon>Actinopterygii</taxon>
        <taxon>Neopterygii</taxon>
        <taxon>Teleostei</taxon>
        <taxon>Neoteleostei</taxon>
        <taxon>Acanthomorphata</taxon>
        <taxon>Carangaria</taxon>
        <taxon>Pleuronectiformes</taxon>
        <taxon>Pleuronectoidei</taxon>
        <taxon>Pleuronectidae</taxon>
        <taxon>Pleuronectes</taxon>
    </lineage>
</organism>
<feature type="region of interest" description="Disordered" evidence="1">
    <location>
        <begin position="20"/>
        <end position="50"/>
    </location>
</feature>
<proteinExistence type="predicted"/>
<dbReference type="EMBL" id="CADEAL010001209">
    <property type="protein sequence ID" value="CAB1430159.1"/>
    <property type="molecule type" value="Genomic_DNA"/>
</dbReference>
<evidence type="ECO:0000313" key="2">
    <source>
        <dbReference type="EMBL" id="CAB1430159.1"/>
    </source>
</evidence>
<gene>
    <name evidence="2" type="ORF">PLEPLA_LOCUS18141</name>
</gene>
<dbReference type="AlphaFoldDB" id="A0A9N7YN19"/>
<evidence type="ECO:0000256" key="1">
    <source>
        <dbReference type="SAM" id="MobiDB-lite"/>
    </source>
</evidence>
<evidence type="ECO:0000313" key="3">
    <source>
        <dbReference type="Proteomes" id="UP001153269"/>
    </source>
</evidence>
<comment type="caution">
    <text evidence="2">The sequence shown here is derived from an EMBL/GenBank/DDBJ whole genome shotgun (WGS) entry which is preliminary data.</text>
</comment>
<accession>A0A9N7YN19</accession>
<reference evidence="2" key="1">
    <citation type="submission" date="2020-03" db="EMBL/GenBank/DDBJ databases">
        <authorList>
            <person name="Weist P."/>
        </authorList>
    </citation>
    <scope>NUCLEOTIDE SEQUENCE</scope>
</reference>
<keyword evidence="3" id="KW-1185">Reference proteome</keyword>
<dbReference type="Proteomes" id="UP001153269">
    <property type="component" value="Unassembled WGS sequence"/>
</dbReference>
<feature type="compositionally biased region" description="Basic and acidic residues" evidence="1">
    <location>
        <begin position="23"/>
        <end position="33"/>
    </location>
</feature>
<protein>
    <submittedName>
        <fullName evidence="2">Uncharacterized protein</fullName>
    </submittedName>
</protein>
<sequence length="71" mass="8087">MRSQAEVTEQIRADVSLTSLWPEEQRENPEQRRRIMKKKQKQRPLAASDSVMDLFAGSSAKEAESRVIAGE</sequence>
<name>A0A9N7YN19_PLEPL</name>